<keyword evidence="2" id="KW-1185">Reference proteome</keyword>
<reference evidence="1" key="1">
    <citation type="submission" date="2023-04" db="EMBL/GenBank/DDBJ databases">
        <title>Draft Genome sequencing of Naganishia species isolated from polar environments using Oxford Nanopore Technology.</title>
        <authorList>
            <person name="Leo P."/>
            <person name="Venkateswaran K."/>
        </authorList>
    </citation>
    <scope>NUCLEOTIDE SEQUENCE</scope>
    <source>
        <strain evidence="1">MNA-CCFEE 5423</strain>
    </source>
</reference>
<dbReference type="EMBL" id="JASBWT010000002">
    <property type="protein sequence ID" value="KAJ9107335.1"/>
    <property type="molecule type" value="Genomic_DNA"/>
</dbReference>
<dbReference type="Proteomes" id="UP001227268">
    <property type="component" value="Unassembled WGS sequence"/>
</dbReference>
<organism evidence="1 2">
    <name type="scientific">Naganishia friedmannii</name>
    <dbReference type="NCBI Taxonomy" id="89922"/>
    <lineage>
        <taxon>Eukaryota</taxon>
        <taxon>Fungi</taxon>
        <taxon>Dikarya</taxon>
        <taxon>Basidiomycota</taxon>
        <taxon>Agaricomycotina</taxon>
        <taxon>Tremellomycetes</taxon>
        <taxon>Filobasidiales</taxon>
        <taxon>Filobasidiaceae</taxon>
        <taxon>Naganishia</taxon>
    </lineage>
</organism>
<gene>
    <name evidence="1" type="ORF">QFC21_000785</name>
</gene>
<comment type="caution">
    <text evidence="1">The sequence shown here is derived from an EMBL/GenBank/DDBJ whole genome shotgun (WGS) entry which is preliminary data.</text>
</comment>
<protein>
    <submittedName>
        <fullName evidence="1">Uncharacterized protein</fullName>
    </submittedName>
</protein>
<evidence type="ECO:0000313" key="2">
    <source>
        <dbReference type="Proteomes" id="UP001227268"/>
    </source>
</evidence>
<proteinExistence type="predicted"/>
<accession>A0ACC2W6H4</accession>
<evidence type="ECO:0000313" key="1">
    <source>
        <dbReference type="EMBL" id="KAJ9107335.1"/>
    </source>
</evidence>
<name>A0ACC2W6H4_9TREE</name>
<sequence length="1357" mass="148885">MLIATTGEVGLNGLLPTVSATPVHHSASRISITHAHVEKRPYIEPGTSVPQKQDTEGEDGEPGYASPSSLYLDQPEHNKVSDQAPEPIYVIAAVHENNWNPITRAANQSTKTMGADYVKLVQTYNGGYIVLSVIIAFIGSLCTLELLLRRTSNRGRYNVLLLFAAGVCFGSVSTFSMHFVGNNSLTLHHPREVELNKQPFSLTYEAGWTVLSLVVSCLVTILAFFVMGLEGEYVQDFFKKIGLAPPRSEDGSTSEEDDEEASEARNAAVVTDLSLKEKKPSKRKMWGEKVGHQVQVPDKLRTVMDARRHDVHELADRKSQTVEKDLDREDLRHESAIPVVIKPSRSDPVASGYDNSPIDPARLDLLNVEPYDPTLRRASVVSIRADILPENGTNSNSEPIAPGAPPFWQAEENAEPHSTGHRASLQHFFPPASAIREYPRPPTNLSRIQSLPENYLDEMPVQGFPIETTGNHTRVGKQYNADGSSADIRRYTSQTSPDSTDKDAAEEEDLHSIQDSPTSSDKYAELRKRRHSRRQGRKEYVRTSRLKRRLGLDVVTVEDVVKIFFSGAIAGIGIAGMHYIGQVSVSNIGLIHYSMGTIIGSVLIACAAVIVGLYIMFVILRPKLKHGWATKVGVACVLAAAVCAMHYTAMSGAEYGLWKGEHPKGGFGFNTQRLIIGLVSALAFVACLSIFGFTIISRIRIAAHKRVRRRVVVATMIYDNENRVLVASDGVIPMCEIAQVDGDSRKSSFGRSQRSNSTTTWDSGSDISSILDVDLSVSHPTFIAALRSTWAWRQPGVYPAGPGNALLRNQPLPSAIHGDSQRASDDLSQAGGSAARRISVMSTAESANFPGGLDSNRPMAMNVGKFLDRFQYAVAQLANTVIGHEQSVRRLGVLYDRILTTGHVRLSNAEGKRHIATNGQLIFLVRRVTTAHEKTQLLARNFLFADTWAVASVMADVLAVPVEDFRDIIDDQQTFCDHGMMSTARIGKVYVAASIIQPTTFDGIHICVERHRRHQLPMRELCKVYPVSSAVRSHLSLSSTTTDNGISGSIEEIGEALAGLEGQTLFEMIAPKNMLLEEESLIPEDLSTAKLRISIVNAMIPMLDMICTSKEMARMLPRLQITPYLVPITPPIPVAIKAGVAQIPEFQSAAQMAWMIYFQAVLSADDDYPDLDWEPWTLFKAQSECVARDGRESLQAVRNAILQSHAQAINTPARRPSKVQFSAFTAPSTHQASSVIDAPSILVNPDNRDALQQFESFAFPPSASASYGTDSVTQKATEVGSEASIPRRSGQPAFESFTQVPRGHTSHGGPDDLGIMEMDIESSSKNALHGVGYYHQDWLSRLVREDLLQRSTNATFV</sequence>